<reference evidence="7" key="1">
    <citation type="journal article" date="2012" name="Mol. Plant Microbe Interact.">
        <title>A highly conserved effector in Fusarium oxysporum is required for full virulence on Arabidopsis.</title>
        <authorList>
            <person name="Thatcher L.F."/>
            <person name="Gardiner D.M."/>
            <person name="Kazan K."/>
            <person name="Manners J."/>
        </authorList>
    </citation>
    <scope>NUCLEOTIDE SEQUENCE [LARGE SCALE GENOMIC DNA]</scope>
    <source>
        <strain evidence="7">Fo5176</strain>
    </source>
</reference>
<dbReference type="InterPro" id="IPR054471">
    <property type="entry name" value="GPIID_WHD"/>
</dbReference>
<feature type="domain" description="Nephrocystin 3-like N-terminal" evidence="6">
    <location>
        <begin position="117"/>
        <end position="296"/>
    </location>
</feature>
<keyword evidence="2" id="KW-0040">ANK repeat</keyword>
<dbReference type="InterPro" id="IPR027417">
    <property type="entry name" value="P-loop_NTPase"/>
</dbReference>
<feature type="compositionally biased region" description="Polar residues" evidence="3">
    <location>
        <begin position="1"/>
        <end position="26"/>
    </location>
</feature>
<evidence type="ECO:0000259" key="5">
    <source>
        <dbReference type="Pfam" id="PF22939"/>
    </source>
</evidence>
<feature type="non-terminal residue" evidence="7">
    <location>
        <position position="693"/>
    </location>
</feature>
<dbReference type="STRING" id="660025.F9G8W7"/>
<dbReference type="PROSITE" id="PS50297">
    <property type="entry name" value="ANK_REP_REGION"/>
    <property type="match status" value="1"/>
</dbReference>
<feature type="repeat" description="ANK" evidence="2">
    <location>
        <begin position="643"/>
        <end position="665"/>
    </location>
</feature>
<gene>
    <name evidence="7" type="ORF">FOXB_15099</name>
</gene>
<dbReference type="SUPFAM" id="SSF52540">
    <property type="entry name" value="P-loop containing nucleoside triphosphate hydrolases"/>
    <property type="match status" value="1"/>
</dbReference>
<feature type="compositionally biased region" description="Basic and acidic residues" evidence="3">
    <location>
        <begin position="27"/>
        <end position="45"/>
    </location>
</feature>
<dbReference type="Pfam" id="PF22939">
    <property type="entry name" value="WHD_GPIID"/>
    <property type="match status" value="1"/>
</dbReference>
<dbReference type="PANTHER" id="PTHR10039">
    <property type="entry name" value="AMELOGENIN"/>
    <property type="match status" value="1"/>
</dbReference>
<dbReference type="Gene3D" id="3.40.50.300">
    <property type="entry name" value="P-loop containing nucleotide triphosphate hydrolases"/>
    <property type="match status" value="1"/>
</dbReference>
<dbReference type="OrthoDB" id="7464126at2759"/>
<accession>F9G8W7</accession>
<evidence type="ECO:0000259" key="6">
    <source>
        <dbReference type="Pfam" id="PF24883"/>
    </source>
</evidence>
<dbReference type="Pfam" id="PF12796">
    <property type="entry name" value="Ank_2"/>
    <property type="match status" value="1"/>
</dbReference>
<dbReference type="Pfam" id="PF17106">
    <property type="entry name" value="NACHT_sigma"/>
    <property type="match status" value="1"/>
</dbReference>
<feature type="domain" description="GPI inositol-deacylase winged helix" evidence="5">
    <location>
        <begin position="389"/>
        <end position="492"/>
    </location>
</feature>
<dbReference type="AlphaFoldDB" id="F9G8W7"/>
<evidence type="ECO:0000313" key="7">
    <source>
        <dbReference type="EMBL" id="EGU74392.1"/>
    </source>
</evidence>
<evidence type="ECO:0000256" key="2">
    <source>
        <dbReference type="PROSITE-ProRule" id="PRU00023"/>
    </source>
</evidence>
<evidence type="ECO:0000256" key="3">
    <source>
        <dbReference type="SAM" id="MobiDB-lite"/>
    </source>
</evidence>
<dbReference type="InterPro" id="IPR031353">
    <property type="entry name" value="NACHT_sigma"/>
</dbReference>
<dbReference type="EMBL" id="AFQF01003679">
    <property type="protein sequence ID" value="EGU74392.1"/>
    <property type="molecule type" value="Genomic_DNA"/>
</dbReference>
<proteinExistence type="predicted"/>
<organism evidence="7">
    <name type="scientific">Fusarium oxysporum (strain Fo5176)</name>
    <name type="common">Fusarium vascular wilt</name>
    <dbReference type="NCBI Taxonomy" id="660025"/>
    <lineage>
        <taxon>Eukaryota</taxon>
        <taxon>Fungi</taxon>
        <taxon>Dikarya</taxon>
        <taxon>Ascomycota</taxon>
        <taxon>Pezizomycotina</taxon>
        <taxon>Sordariomycetes</taxon>
        <taxon>Hypocreomycetidae</taxon>
        <taxon>Hypocreales</taxon>
        <taxon>Nectriaceae</taxon>
        <taxon>Fusarium</taxon>
        <taxon>Fusarium oxysporum species complex</taxon>
    </lineage>
</organism>
<comment type="caution">
    <text evidence="7">The sequence shown here is derived from an EMBL/GenBank/DDBJ whole genome shotgun (WGS) entry which is preliminary data.</text>
</comment>
<evidence type="ECO:0000256" key="1">
    <source>
        <dbReference type="ARBA" id="ARBA00022737"/>
    </source>
</evidence>
<feature type="domain" description="NACHT-NTPase sigma" evidence="4">
    <location>
        <begin position="51"/>
        <end position="80"/>
    </location>
</feature>
<feature type="region of interest" description="Disordered" evidence="3">
    <location>
        <begin position="1"/>
        <end position="69"/>
    </location>
</feature>
<evidence type="ECO:0000259" key="4">
    <source>
        <dbReference type="Pfam" id="PF17106"/>
    </source>
</evidence>
<dbReference type="SMART" id="SM00248">
    <property type="entry name" value="ANK"/>
    <property type="match status" value="2"/>
</dbReference>
<feature type="compositionally biased region" description="Polar residues" evidence="3">
    <location>
        <begin position="48"/>
        <end position="69"/>
    </location>
</feature>
<dbReference type="InterPro" id="IPR002110">
    <property type="entry name" value="Ankyrin_rpt"/>
</dbReference>
<dbReference type="SUPFAM" id="SSF48403">
    <property type="entry name" value="Ankyrin repeat"/>
    <property type="match status" value="1"/>
</dbReference>
<dbReference type="InterPro" id="IPR056884">
    <property type="entry name" value="NPHP3-like_N"/>
</dbReference>
<keyword evidence="1" id="KW-0677">Repeat</keyword>
<name>F9G8W7_FUSOF</name>
<dbReference type="Gene3D" id="1.25.40.20">
    <property type="entry name" value="Ankyrin repeat-containing domain"/>
    <property type="match status" value="1"/>
</dbReference>
<dbReference type="PANTHER" id="PTHR10039:SF5">
    <property type="entry name" value="NACHT DOMAIN-CONTAINING PROTEIN"/>
    <property type="match status" value="1"/>
</dbReference>
<protein>
    <submittedName>
        <fullName evidence="7">Uncharacterized protein</fullName>
    </submittedName>
</protein>
<dbReference type="Pfam" id="PF24883">
    <property type="entry name" value="NPHP3_N"/>
    <property type="match status" value="1"/>
</dbReference>
<sequence length="693" mass="78635">MKRSTDATSRSPHTASLPSGSEQPQASDDRSRHDLQLYDETEHPRPTLASSSFNNTGPGRQFNTVGGPQYNNTGSGAQYIYTNSHEPTDPVQDCLRSLFFREMDNRYNDKNVKAATGTCEWLLQHETYKIWAACDRGLFWIKGKPGSGKSTLLRHTLDNVKKAPSIGYTSLVLSFFFYDRGNELQKTPLGLFRSLLYQLLEQAPDALLGLVDVFQQYCKSRGKPVEDWQWHLNELQRFFESSLLKVLESRPVWVFIDALDECDGEGAVDLAENFNSMLQNLPSTAIRPLHICFSCRHDRNLDLDFGGRMIDVERENKQDISTYVYDKLSGFLDRMGSTIPKLIIGRADGVFMWTRLVVERVLKLERDGEGPKRIEKEISKIPQDLYRLYDKLVQGMKKKPASLKLIQWICFATRPLSLEELRWAIIVDHDCAHKSLQQCETAADIPGDSNIVERKLKTLSRGLAEVVPSSNTLVVQFIHQSVKDFFVEKGLSALRCGVMLTDAGTANVDFVVGMAHYQLSRTCIRYLAMEEIVQSTIRDRTELMSEFPLLDYAATSWVAHAKQSETRKVCQDDLPSYFTWPSEHLVELWVQVYRIIDYSADDCPPAGTSLLHVVSRYGMVGPLRIILQRAHQARTDIDIKDKDGLTPLMWAALNGHEAVVKLLLDMDKADVKARDNYCLTPLLWAARNGHEAV</sequence>
<dbReference type="InterPro" id="IPR036770">
    <property type="entry name" value="Ankyrin_rpt-contain_sf"/>
</dbReference>
<dbReference type="PROSITE" id="PS50088">
    <property type="entry name" value="ANK_REPEAT"/>
    <property type="match status" value="1"/>
</dbReference>